<name>A0A6V7BUQ5_9XANT</name>
<evidence type="ECO:0000313" key="3">
    <source>
        <dbReference type="EMBL" id="CAD0306110.1"/>
    </source>
</evidence>
<feature type="region of interest" description="Disordered" evidence="1">
    <location>
        <begin position="376"/>
        <end position="403"/>
    </location>
</feature>
<feature type="compositionally biased region" description="Polar residues" evidence="1">
    <location>
        <begin position="388"/>
        <end position="397"/>
    </location>
</feature>
<evidence type="ECO:0000256" key="1">
    <source>
        <dbReference type="SAM" id="MobiDB-lite"/>
    </source>
</evidence>
<evidence type="ECO:0000259" key="2">
    <source>
        <dbReference type="Pfam" id="PF20410"/>
    </source>
</evidence>
<sequence length="568" mass="61381">MPHETGQPAPPQLSDNELKTLAYFAIGVASEGSMAGKNVAYRLSFAGSINDGVMKPIGNSGFSIGTLQTDLGQHPDVATGLVDAYQGWARQQTPAVALSEQQRTQTIHDLQRDGHAIKAENGRALDGTVKSNIDRFLASDEGVAFVHEHDRTQVERLMRPGDVAKDLGSAVQQLRQTDLYAESSLNDQAKLATMIMKLENQAGRGRYPAVLQSINDGTLQSVDDVKTRIDGMLPNKIVKGHEQADYIESGVEHALKGTAVFNALRGANQASPLSTAYGSVVADPLINPTDAHNGRGAADVSHHYGVVKTLFLQNAEAPAFIQSVDQGASHAWGRPQAEGKSGPTAGLYASGNDVVVWNRDGQRHAVVGGVWSDASRASLSRERHQDGTTDINRTNSDGSHESLLHVDPRAVPLRVRGEAVQPERHEAQPAVPTHGSLGPSQDPLHRQAEDAVRRLEQDLGRGYDDNSARLAASSAYLAKENGLSRIDHIMLSEETKSIRQGEKVFVVEGALNDPAHKMAYMKTNDAIAQPVEQSLAQLQSLGETQRQQQSQQQEQQRDQSITPPPRMV</sequence>
<dbReference type="AlphaFoldDB" id="A0A6V7BUQ5"/>
<organism evidence="3">
    <name type="scientific">Xanthomonas hortorum pv. gardneri</name>
    <dbReference type="NCBI Taxonomy" id="2754056"/>
    <lineage>
        <taxon>Bacteria</taxon>
        <taxon>Pseudomonadati</taxon>
        <taxon>Pseudomonadota</taxon>
        <taxon>Gammaproteobacteria</taxon>
        <taxon>Lysobacterales</taxon>
        <taxon>Lysobacteraceae</taxon>
        <taxon>Xanthomonas</taxon>
    </lineage>
</organism>
<dbReference type="EMBL" id="LR828253">
    <property type="protein sequence ID" value="CAD0306115.1"/>
    <property type="molecule type" value="Genomic_DNA"/>
</dbReference>
<dbReference type="InterPro" id="IPR046519">
    <property type="entry name" value="X-Tfes_XVIPCD"/>
</dbReference>
<accession>A0A6V7BUQ5</accession>
<dbReference type="EMBL" id="LR828253">
    <property type="protein sequence ID" value="CAD0306110.1"/>
    <property type="molecule type" value="Genomic_DNA"/>
</dbReference>
<feature type="region of interest" description="Disordered" evidence="1">
    <location>
        <begin position="537"/>
        <end position="568"/>
    </location>
</feature>
<protein>
    <recommendedName>
        <fullName evidence="2">X-Tfes XVIPCD domain-containing protein</fullName>
    </recommendedName>
</protein>
<feature type="region of interest" description="Disordered" evidence="1">
    <location>
        <begin position="420"/>
        <end position="443"/>
    </location>
</feature>
<feature type="domain" description="X-Tfes XVIPCD" evidence="2">
    <location>
        <begin position="442"/>
        <end position="539"/>
    </location>
</feature>
<feature type="compositionally biased region" description="Low complexity" evidence="1">
    <location>
        <begin position="537"/>
        <end position="554"/>
    </location>
</feature>
<dbReference type="Pfam" id="PF20410">
    <property type="entry name" value="X-Tfes_XVIPCD"/>
    <property type="match status" value="1"/>
</dbReference>
<gene>
    <name evidence="3" type="ORF">CFBP8129_06970</name>
</gene>
<reference evidence="3" key="1">
    <citation type="submission" date="2020-07" db="EMBL/GenBank/DDBJ databases">
        <authorList>
            <person name="Pothier F. J."/>
        </authorList>
    </citation>
    <scope>NUCLEOTIDE SEQUENCE</scope>
    <source>
        <strain evidence="3">CFBP 8129</strain>
    </source>
</reference>
<proteinExistence type="predicted"/>